<dbReference type="PANTHER" id="PTHR36832">
    <property type="entry name" value="SLR1174 PROTEIN-RELATED"/>
    <property type="match status" value="1"/>
</dbReference>
<protein>
    <recommendedName>
        <fullName evidence="3">ABC transporter permease</fullName>
    </recommendedName>
</protein>
<accession>A0A0H4T5C2</accession>
<keyword evidence="1" id="KW-1133">Transmembrane helix</keyword>
<dbReference type="PANTHER" id="PTHR36832:SF1">
    <property type="entry name" value="SLR1174 PROTEIN"/>
    <property type="match status" value="1"/>
</dbReference>
<keyword evidence="1" id="KW-0812">Transmembrane</keyword>
<sequence>MNKFLQIFKISFHQEFAYRINFIMWRVRNMFQIFLVFFLWDTIFANSQRIVFGYDRQKMLTYIFGLIIVRALVLSSKANEVGGDISRGDIINLLLKPISYVKYWLTRDLSSKGINLIFAVFETILLYFILRPDFFLQGNILLLLSFATSIVLAILIYFLLLFTIGLVPFWVPESAWGISFLMLVVVEFLSGALFPLDILPVSVQSIINFTPFPYLLFFPLQIYLGKVGTLIMLRGIGVSFLWLGVLWLLMRSVWFKGLKSYQAYGR</sequence>
<organism evidence="2">
    <name type="scientific">uncultured Microgenomates bacterium Rifle_16ft_4_minimus_37836</name>
    <dbReference type="NCBI Taxonomy" id="1665115"/>
    <lineage>
        <taxon>Bacteria</taxon>
        <taxon>Candidatus Microgenomatota</taxon>
        <taxon>environmental samples</taxon>
    </lineage>
</organism>
<dbReference type="AlphaFoldDB" id="A0A0H4T5C2"/>
<reference evidence="2" key="1">
    <citation type="journal article" date="2015" name="ISME J.">
        <title>Aquifer environment selects for microbial species cohorts in sediment and groundwater.</title>
        <authorList>
            <person name="Hug L.A."/>
            <person name="Thomas B.C."/>
            <person name="Brown C.T."/>
            <person name="Frischkorn K.R."/>
            <person name="Williams K.H."/>
            <person name="Tringe S.G."/>
            <person name="Banfield J.F."/>
        </authorList>
    </citation>
    <scope>NUCLEOTIDE SEQUENCE</scope>
</reference>
<evidence type="ECO:0000313" key="2">
    <source>
        <dbReference type="EMBL" id="AKQ02898.1"/>
    </source>
</evidence>
<feature type="transmembrane region" description="Helical" evidence="1">
    <location>
        <begin position="113"/>
        <end position="130"/>
    </location>
</feature>
<dbReference type="Pfam" id="PF06182">
    <property type="entry name" value="ABC2_membrane_6"/>
    <property type="match status" value="1"/>
</dbReference>
<feature type="transmembrane region" description="Helical" evidence="1">
    <location>
        <begin position="30"/>
        <end position="47"/>
    </location>
</feature>
<keyword evidence="1" id="KW-0472">Membrane</keyword>
<dbReference type="InterPro" id="IPR010390">
    <property type="entry name" value="ABC-2_transporter-like"/>
</dbReference>
<evidence type="ECO:0000256" key="1">
    <source>
        <dbReference type="SAM" id="Phobius"/>
    </source>
</evidence>
<name>A0A0H4T5C2_9BACT</name>
<feature type="transmembrane region" description="Helical" evidence="1">
    <location>
        <begin position="142"/>
        <end position="170"/>
    </location>
</feature>
<proteinExistence type="predicted"/>
<feature type="transmembrane region" description="Helical" evidence="1">
    <location>
        <begin position="230"/>
        <end position="250"/>
    </location>
</feature>
<feature type="transmembrane region" description="Helical" evidence="1">
    <location>
        <begin position="176"/>
        <end position="194"/>
    </location>
</feature>
<dbReference type="EMBL" id="KT007005">
    <property type="protein sequence ID" value="AKQ02898.1"/>
    <property type="molecule type" value="Genomic_DNA"/>
</dbReference>
<feature type="transmembrane region" description="Helical" evidence="1">
    <location>
        <begin position="206"/>
        <end position="224"/>
    </location>
</feature>
<evidence type="ECO:0008006" key="3">
    <source>
        <dbReference type="Google" id="ProtNLM"/>
    </source>
</evidence>